<feature type="transmembrane region" description="Helical" evidence="1">
    <location>
        <begin position="137"/>
        <end position="154"/>
    </location>
</feature>
<evidence type="ECO:0000256" key="1">
    <source>
        <dbReference type="SAM" id="Phobius"/>
    </source>
</evidence>
<reference evidence="2 3" key="1">
    <citation type="submission" date="2017-11" db="EMBL/GenBank/DDBJ databases">
        <title>Genome analysis of Streptococcus suis serotype chz stain ah681.</title>
        <authorList>
            <person name="Pan Z."/>
            <person name="Zhang Y."/>
            <person name="Ma J."/>
            <person name="Lu P."/>
            <person name="Zhu Y."/>
            <person name="Zhong X."/>
            <person name="Dong W."/>
            <person name="Lu C."/>
            <person name="Yao H."/>
        </authorList>
    </citation>
    <scope>NUCLEOTIDE SEQUENCE [LARGE SCALE GENOMIC DNA]</scope>
    <source>
        <strain evidence="2 3">AH681</strain>
    </source>
</reference>
<dbReference type="Pfam" id="PF11188">
    <property type="entry name" value="DUF2975"/>
    <property type="match status" value="1"/>
</dbReference>
<proteinExistence type="predicted"/>
<feature type="transmembrane region" description="Helical" evidence="1">
    <location>
        <begin position="21"/>
        <end position="38"/>
    </location>
</feature>
<dbReference type="EMBL" id="CP025043">
    <property type="protein sequence ID" value="AUA18330.1"/>
    <property type="molecule type" value="Genomic_DNA"/>
</dbReference>
<dbReference type="AlphaFoldDB" id="A0A0Z8DJ70"/>
<keyword evidence="1" id="KW-1133">Transmembrane helix</keyword>
<dbReference type="InterPro" id="IPR021354">
    <property type="entry name" value="DUF2975"/>
</dbReference>
<name>A0A0Z8DJ70_STRSU</name>
<keyword evidence="1" id="KW-0472">Membrane</keyword>
<feature type="transmembrane region" description="Helical" evidence="1">
    <location>
        <begin position="50"/>
        <end position="74"/>
    </location>
</feature>
<protein>
    <submittedName>
        <fullName evidence="2">DUF2975 domain-containing protein</fullName>
    </submittedName>
</protein>
<feature type="transmembrane region" description="Helical" evidence="1">
    <location>
        <begin position="95"/>
        <end position="117"/>
    </location>
</feature>
<dbReference type="Proteomes" id="UP000231863">
    <property type="component" value="Chromosome"/>
</dbReference>
<keyword evidence="1" id="KW-0812">Transmembrane</keyword>
<evidence type="ECO:0000313" key="2">
    <source>
        <dbReference type="EMBL" id="AUA18330.1"/>
    </source>
</evidence>
<gene>
    <name evidence="2" type="ORF">CWI26_01805</name>
</gene>
<organism evidence="2 3">
    <name type="scientific">Streptococcus suis</name>
    <dbReference type="NCBI Taxonomy" id="1307"/>
    <lineage>
        <taxon>Bacteria</taxon>
        <taxon>Bacillati</taxon>
        <taxon>Bacillota</taxon>
        <taxon>Bacilli</taxon>
        <taxon>Lactobacillales</taxon>
        <taxon>Streptococcaceae</taxon>
        <taxon>Streptococcus</taxon>
    </lineage>
</organism>
<sequence>MNKKIFFNIVIQLLTFIRYGLIALTGLIMLALLILLIGGKPIQNSLRLDVPLPIIVIILIISILLVACFIYMATILKKLLINFQTGTIFSTENIVYTKIILGTLIVWTSIQFASAFFLSYLDLKNVSDLYDFSLSDYFINGVLIIIALLAKMVLEKGVLLQAENDEII</sequence>
<evidence type="ECO:0000313" key="3">
    <source>
        <dbReference type="Proteomes" id="UP000231863"/>
    </source>
</evidence>
<accession>A0A0Z8DJ70</accession>
<dbReference type="RefSeq" id="WP_044680029.1">
    <property type="nucleotide sequence ID" value="NZ_CEGO01000009.1"/>
</dbReference>